<keyword evidence="2" id="KW-1185">Reference proteome</keyword>
<protein>
    <recommendedName>
        <fullName evidence="3">Transposase Tc1-like domain-containing protein</fullName>
    </recommendedName>
</protein>
<dbReference type="Proteomes" id="UP000053097">
    <property type="component" value="Unassembled WGS sequence"/>
</dbReference>
<organism evidence="1 2">
    <name type="scientific">Ooceraea biroi</name>
    <name type="common">Clonal raider ant</name>
    <name type="synonym">Cerapachys biroi</name>
    <dbReference type="NCBI Taxonomy" id="2015173"/>
    <lineage>
        <taxon>Eukaryota</taxon>
        <taxon>Metazoa</taxon>
        <taxon>Ecdysozoa</taxon>
        <taxon>Arthropoda</taxon>
        <taxon>Hexapoda</taxon>
        <taxon>Insecta</taxon>
        <taxon>Pterygota</taxon>
        <taxon>Neoptera</taxon>
        <taxon>Endopterygota</taxon>
        <taxon>Hymenoptera</taxon>
        <taxon>Apocrita</taxon>
        <taxon>Aculeata</taxon>
        <taxon>Formicoidea</taxon>
        <taxon>Formicidae</taxon>
        <taxon>Dorylinae</taxon>
        <taxon>Ooceraea</taxon>
    </lineage>
</organism>
<evidence type="ECO:0008006" key="3">
    <source>
        <dbReference type="Google" id="ProtNLM"/>
    </source>
</evidence>
<name>A0A026W061_OOCBI</name>
<evidence type="ECO:0000313" key="1">
    <source>
        <dbReference type="EMBL" id="EZA49081.1"/>
    </source>
</evidence>
<dbReference type="AlphaFoldDB" id="A0A026W061"/>
<sequence length="60" mass="7312">NPTLTLRQARDQLREKDINVRINIIRRRLHESKVKYRCTIQNPFSHKNMSQNDWHGLMKI</sequence>
<feature type="non-terminal residue" evidence="1">
    <location>
        <position position="1"/>
    </location>
</feature>
<reference evidence="1 2" key="1">
    <citation type="journal article" date="2014" name="Curr. Biol.">
        <title>The genome of the clonal raider ant Cerapachys biroi.</title>
        <authorList>
            <person name="Oxley P.R."/>
            <person name="Ji L."/>
            <person name="Fetter-Pruneda I."/>
            <person name="McKenzie S.K."/>
            <person name="Li C."/>
            <person name="Hu H."/>
            <person name="Zhang G."/>
            <person name="Kronauer D.J."/>
        </authorList>
    </citation>
    <scope>NUCLEOTIDE SEQUENCE [LARGE SCALE GENOMIC DNA]</scope>
</reference>
<gene>
    <name evidence="1" type="ORF">X777_12793</name>
</gene>
<proteinExistence type="predicted"/>
<accession>A0A026W061</accession>
<evidence type="ECO:0000313" key="2">
    <source>
        <dbReference type="Proteomes" id="UP000053097"/>
    </source>
</evidence>
<dbReference type="EMBL" id="KK107544">
    <property type="protein sequence ID" value="EZA49081.1"/>
    <property type="molecule type" value="Genomic_DNA"/>
</dbReference>